<dbReference type="KEGG" id="paln:B0W48_05720"/>
<evidence type="ECO:0000313" key="2">
    <source>
        <dbReference type="EMBL" id="AQP99347.1"/>
    </source>
</evidence>
<evidence type="ECO:0000313" key="3">
    <source>
        <dbReference type="Proteomes" id="UP000188243"/>
    </source>
</evidence>
<keyword evidence="1" id="KW-0812">Transmembrane</keyword>
<proteinExistence type="predicted"/>
<dbReference type="RefSeq" id="WP_077536034.1">
    <property type="nucleotide sequence ID" value="NZ_CP019628.1"/>
</dbReference>
<evidence type="ECO:0000256" key="1">
    <source>
        <dbReference type="SAM" id="Phobius"/>
    </source>
</evidence>
<name>A0A1Q2GW90_9GAMM</name>
<dbReference type="AlphaFoldDB" id="A0A1Q2GW90"/>
<dbReference type="STRING" id="247523.B0W48_05720"/>
<accession>A0A1Q2GW90</accession>
<keyword evidence="1" id="KW-1133">Transmembrane helix</keyword>
<dbReference type="EMBL" id="CP019628">
    <property type="protein sequence ID" value="AQP99347.1"/>
    <property type="molecule type" value="Genomic_DNA"/>
</dbReference>
<protein>
    <submittedName>
        <fullName evidence="2">Uncharacterized protein</fullName>
    </submittedName>
</protein>
<dbReference type="Proteomes" id="UP000188243">
    <property type="component" value="Chromosome"/>
</dbReference>
<reference evidence="2 3" key="1">
    <citation type="submission" date="2017-02" db="EMBL/GenBank/DDBJ databases">
        <title>Complete genome sequence of the cold-active Pseudoalteromonas aliena strain EH1 isolated from Arctic seawater.</title>
        <authorList>
            <person name="Kim E."/>
            <person name="Heo E."/>
            <person name="Kim H."/>
            <person name="Kim D."/>
        </authorList>
    </citation>
    <scope>NUCLEOTIDE SEQUENCE [LARGE SCALE GENOMIC DNA]</scope>
    <source>
        <strain evidence="2 3">EH1</strain>
    </source>
</reference>
<gene>
    <name evidence="2" type="ORF">B0W48_05720</name>
</gene>
<sequence length="355" mass="41389">MDNKIINIIKNNLHNKLKWLCRLSHGLLFKLDHKRITSQSPFYVYVLFIPVLFFLIFGYGIWKDYSFELSWKAFYLWFEISKISLSFLALSLPIGAFLFRIHASVQNEHSNNFKSDESILQLVKDNFEEIKSLLELKNVNTGQLEPSKQNWQRASIVILHAMKLRGKIKTEVYRGEIDFYHGKLSTELATLLTYKNKPLPAHYFLGDSNWIDLYEKSEPLESVIQAATFEKFSLKINKALDSNEIGLIHIKSIIVVYEFIGSKIREDTAWKFYRDYSLIDVPDEVMVDYKRIISNSRNFLSGLSCGALEYINALNAPEISEEERYLHSVLANLSCERNLLSRDNEPGSEKRFFKK</sequence>
<feature type="transmembrane region" description="Helical" evidence="1">
    <location>
        <begin position="74"/>
        <end position="99"/>
    </location>
</feature>
<feature type="transmembrane region" description="Helical" evidence="1">
    <location>
        <begin position="42"/>
        <end position="62"/>
    </location>
</feature>
<keyword evidence="1" id="KW-0472">Membrane</keyword>
<organism evidence="2 3">
    <name type="scientific">Pseudoalteromonas aliena</name>
    <dbReference type="NCBI Taxonomy" id="247523"/>
    <lineage>
        <taxon>Bacteria</taxon>
        <taxon>Pseudomonadati</taxon>
        <taxon>Pseudomonadota</taxon>
        <taxon>Gammaproteobacteria</taxon>
        <taxon>Alteromonadales</taxon>
        <taxon>Pseudoalteromonadaceae</taxon>
        <taxon>Pseudoalteromonas</taxon>
    </lineage>
</organism>